<dbReference type="SMART" id="SM00342">
    <property type="entry name" value="HTH_ARAC"/>
    <property type="match status" value="1"/>
</dbReference>
<dbReference type="PROSITE" id="PS00041">
    <property type="entry name" value="HTH_ARAC_FAMILY_1"/>
    <property type="match status" value="1"/>
</dbReference>
<dbReference type="InterPro" id="IPR020449">
    <property type="entry name" value="Tscrpt_reg_AraC-type_HTH"/>
</dbReference>
<sequence length="296" mass="33953">MHQFDPARPDFTPYGFTCVRWSPSPMRRPDHHNEIELNLLYAGWVTYLLGGQKVRFEIGKLGLFWAAIPHQIIDYAPETEYFVATIPLSWFLQCELPERLTQPLMRGEVIMEPDSRRGTSDQGLFAQWETDLAGGRADTKDIVMLELEARLRRLAGSIPSSAIQKRRRQRLSVQSGGLNKVEQMACFVAQRYTDPLTVTEISQAVSLHPNYAMNLFKKTFGTTLIDYLTHHRISHAQRLLATTDQKVLEIAFASGFSSLSRFNEAFRRACGCTPREYRVEHETSETDRDRPDARED</sequence>
<organism evidence="5 6">
    <name type="scientific">Oleiharenicola lentus</name>
    <dbReference type="NCBI Taxonomy" id="2508720"/>
    <lineage>
        <taxon>Bacteria</taxon>
        <taxon>Pseudomonadati</taxon>
        <taxon>Verrucomicrobiota</taxon>
        <taxon>Opitutia</taxon>
        <taxon>Opitutales</taxon>
        <taxon>Opitutaceae</taxon>
        <taxon>Oleiharenicola</taxon>
    </lineage>
</organism>
<dbReference type="InterPro" id="IPR009057">
    <property type="entry name" value="Homeodomain-like_sf"/>
</dbReference>
<dbReference type="PROSITE" id="PS01124">
    <property type="entry name" value="HTH_ARAC_FAMILY_2"/>
    <property type="match status" value="1"/>
</dbReference>
<feature type="domain" description="HTH araC/xylS-type" evidence="4">
    <location>
        <begin position="182"/>
        <end position="280"/>
    </location>
</feature>
<dbReference type="GO" id="GO:0043565">
    <property type="term" value="F:sequence-specific DNA binding"/>
    <property type="evidence" value="ECO:0007669"/>
    <property type="project" value="InterPro"/>
</dbReference>
<dbReference type="SUPFAM" id="SSF46689">
    <property type="entry name" value="Homeodomain-like"/>
    <property type="match status" value="2"/>
</dbReference>
<keyword evidence="2" id="KW-0238">DNA-binding</keyword>
<evidence type="ECO:0000256" key="1">
    <source>
        <dbReference type="ARBA" id="ARBA00023015"/>
    </source>
</evidence>
<evidence type="ECO:0000256" key="2">
    <source>
        <dbReference type="ARBA" id="ARBA00023125"/>
    </source>
</evidence>
<dbReference type="PANTHER" id="PTHR43280">
    <property type="entry name" value="ARAC-FAMILY TRANSCRIPTIONAL REGULATOR"/>
    <property type="match status" value="1"/>
</dbReference>
<dbReference type="InterPro" id="IPR018062">
    <property type="entry name" value="HTH_AraC-typ_CS"/>
</dbReference>
<dbReference type="Gene3D" id="1.10.10.60">
    <property type="entry name" value="Homeodomain-like"/>
    <property type="match status" value="2"/>
</dbReference>
<dbReference type="EMBL" id="SDHX01000002">
    <property type="protein sequence ID" value="RXK53602.1"/>
    <property type="molecule type" value="Genomic_DNA"/>
</dbReference>
<proteinExistence type="predicted"/>
<dbReference type="GO" id="GO:0003700">
    <property type="term" value="F:DNA-binding transcription factor activity"/>
    <property type="evidence" value="ECO:0007669"/>
    <property type="project" value="InterPro"/>
</dbReference>
<keyword evidence="6" id="KW-1185">Reference proteome</keyword>
<dbReference type="RefSeq" id="WP_129049443.1">
    <property type="nucleotide sequence ID" value="NZ_SDHX01000002.1"/>
</dbReference>
<evidence type="ECO:0000259" key="4">
    <source>
        <dbReference type="PROSITE" id="PS01124"/>
    </source>
</evidence>
<dbReference type="OrthoDB" id="9799319at2"/>
<dbReference type="Proteomes" id="UP000290218">
    <property type="component" value="Unassembled WGS sequence"/>
</dbReference>
<dbReference type="AlphaFoldDB" id="A0A4Q1C594"/>
<name>A0A4Q1C594_9BACT</name>
<protein>
    <submittedName>
        <fullName evidence="5">Helix-turn-helix domain-containing protein</fullName>
    </submittedName>
</protein>
<dbReference type="PANTHER" id="PTHR43280:SF27">
    <property type="entry name" value="TRANSCRIPTIONAL REGULATOR MTLR"/>
    <property type="match status" value="1"/>
</dbReference>
<dbReference type="InterPro" id="IPR018060">
    <property type="entry name" value="HTH_AraC"/>
</dbReference>
<gene>
    <name evidence="5" type="ORF">ESB00_18095</name>
</gene>
<evidence type="ECO:0000256" key="3">
    <source>
        <dbReference type="ARBA" id="ARBA00023163"/>
    </source>
</evidence>
<reference evidence="5 6" key="1">
    <citation type="submission" date="2019-01" db="EMBL/GenBank/DDBJ databases">
        <title>Lacunisphaera sp. strain TWA-58.</title>
        <authorList>
            <person name="Chen W.-M."/>
        </authorList>
    </citation>
    <scope>NUCLEOTIDE SEQUENCE [LARGE SCALE GENOMIC DNA]</scope>
    <source>
        <strain evidence="5 6">TWA-58</strain>
    </source>
</reference>
<comment type="caution">
    <text evidence="5">The sequence shown here is derived from an EMBL/GenBank/DDBJ whole genome shotgun (WGS) entry which is preliminary data.</text>
</comment>
<accession>A0A4Q1C594</accession>
<dbReference type="PRINTS" id="PR00032">
    <property type="entry name" value="HTHARAC"/>
</dbReference>
<evidence type="ECO:0000313" key="5">
    <source>
        <dbReference type="EMBL" id="RXK53602.1"/>
    </source>
</evidence>
<keyword evidence="1" id="KW-0805">Transcription regulation</keyword>
<keyword evidence="3" id="KW-0804">Transcription</keyword>
<dbReference type="Pfam" id="PF12833">
    <property type="entry name" value="HTH_18"/>
    <property type="match status" value="1"/>
</dbReference>
<evidence type="ECO:0000313" key="6">
    <source>
        <dbReference type="Proteomes" id="UP000290218"/>
    </source>
</evidence>